<keyword evidence="3" id="KW-1185">Reference proteome</keyword>
<proteinExistence type="predicted"/>
<sequence>MSDYGRPTRPSPESIRRTPLRPDGIRLQSKQDPSSCGPHACMGYPRLDVLIRIASESVRVSLISAFPTQIRFSNKHPSSSTRVNVLRKNIRKEQDSLRCIVVDADSIKIWLEIFQVSSTKMMPTRVYQGV</sequence>
<evidence type="ECO:0000256" key="1">
    <source>
        <dbReference type="SAM" id="MobiDB-lite"/>
    </source>
</evidence>
<dbReference type="AlphaFoldDB" id="A0A225VK81"/>
<protein>
    <submittedName>
        <fullName evidence="2">Uncharacterized protein</fullName>
    </submittedName>
</protein>
<reference evidence="3" key="1">
    <citation type="submission" date="2017-03" db="EMBL/GenBank/DDBJ databases">
        <title>Phytopthora megakarya and P. palmivora, two closely related causual agents of cacao black pod achieved similar genome size and gene model numbers by different mechanisms.</title>
        <authorList>
            <person name="Ali S."/>
            <person name="Shao J."/>
            <person name="Larry D.J."/>
            <person name="Kronmiller B."/>
            <person name="Shen D."/>
            <person name="Strem M.D."/>
            <person name="Melnick R.L."/>
            <person name="Guiltinan M.J."/>
            <person name="Tyler B.M."/>
            <person name="Meinhardt L.W."/>
            <person name="Bailey B.A."/>
        </authorList>
    </citation>
    <scope>NUCLEOTIDE SEQUENCE [LARGE SCALE GENOMIC DNA]</scope>
    <source>
        <strain evidence="3">zdho120</strain>
    </source>
</reference>
<dbReference type="Proteomes" id="UP000198211">
    <property type="component" value="Unassembled WGS sequence"/>
</dbReference>
<name>A0A225VK81_9STRA</name>
<evidence type="ECO:0000313" key="2">
    <source>
        <dbReference type="EMBL" id="OWZ05732.1"/>
    </source>
</evidence>
<organism evidence="2 3">
    <name type="scientific">Phytophthora megakarya</name>
    <dbReference type="NCBI Taxonomy" id="4795"/>
    <lineage>
        <taxon>Eukaryota</taxon>
        <taxon>Sar</taxon>
        <taxon>Stramenopiles</taxon>
        <taxon>Oomycota</taxon>
        <taxon>Peronosporomycetes</taxon>
        <taxon>Peronosporales</taxon>
        <taxon>Peronosporaceae</taxon>
        <taxon>Phytophthora</taxon>
    </lineage>
</organism>
<feature type="region of interest" description="Disordered" evidence="1">
    <location>
        <begin position="1"/>
        <end position="38"/>
    </location>
</feature>
<gene>
    <name evidence="2" type="ORF">PHMEG_00022118</name>
</gene>
<dbReference type="EMBL" id="NBNE01004277">
    <property type="protein sequence ID" value="OWZ05732.1"/>
    <property type="molecule type" value="Genomic_DNA"/>
</dbReference>
<evidence type="ECO:0000313" key="3">
    <source>
        <dbReference type="Proteomes" id="UP000198211"/>
    </source>
</evidence>
<comment type="caution">
    <text evidence="2">The sequence shown here is derived from an EMBL/GenBank/DDBJ whole genome shotgun (WGS) entry which is preliminary data.</text>
</comment>
<accession>A0A225VK81</accession>